<dbReference type="NCBIfam" id="TIGR03356">
    <property type="entry name" value="BGL"/>
    <property type="match status" value="1"/>
</dbReference>
<evidence type="ECO:0000313" key="13">
    <source>
        <dbReference type="Proteomes" id="UP000029003"/>
    </source>
</evidence>
<organism evidence="12 13">
    <name type="scientific">Bifidobacterium thermacidophilum subsp. thermacidophilum</name>
    <dbReference type="NCBI Taxonomy" id="79262"/>
    <lineage>
        <taxon>Bacteria</taxon>
        <taxon>Bacillati</taxon>
        <taxon>Actinomycetota</taxon>
        <taxon>Actinomycetes</taxon>
        <taxon>Bifidobacteriales</taxon>
        <taxon>Bifidobacteriaceae</taxon>
        <taxon>Bifidobacterium</taxon>
    </lineage>
</organism>
<dbReference type="Pfam" id="PF00232">
    <property type="entry name" value="Glyco_hydro_1"/>
    <property type="match status" value="1"/>
</dbReference>
<comment type="similarity">
    <text evidence="2 11">Belongs to the glycosyl hydrolase 1 family.</text>
</comment>
<evidence type="ECO:0000256" key="2">
    <source>
        <dbReference type="ARBA" id="ARBA00010838"/>
    </source>
</evidence>
<evidence type="ECO:0000256" key="6">
    <source>
        <dbReference type="ARBA" id="ARBA00023277"/>
    </source>
</evidence>
<feature type="active site" description="Proton donor" evidence="9">
    <location>
        <position position="163"/>
    </location>
</feature>
<dbReference type="FunFam" id="3.20.20.80:FF:000004">
    <property type="entry name" value="Beta-glucosidase 6-phospho-beta-glucosidase"/>
    <property type="match status" value="1"/>
</dbReference>
<keyword evidence="7 11" id="KW-0326">Glycosidase</keyword>
<dbReference type="InterPro" id="IPR001360">
    <property type="entry name" value="Glyco_hydro_1"/>
</dbReference>
<name>A0A087E2J5_9BIFI</name>
<dbReference type="RefSeq" id="WP_029576154.1">
    <property type="nucleotide sequence ID" value="NZ_JGZT01000007.1"/>
</dbReference>
<keyword evidence="5" id="KW-0136">Cellulose degradation</keyword>
<protein>
    <recommendedName>
        <fullName evidence="3 11">Beta-glucosidase</fullName>
        <ecNumber evidence="3 11">3.2.1.21</ecNumber>
    </recommendedName>
</protein>
<evidence type="ECO:0000256" key="1">
    <source>
        <dbReference type="ARBA" id="ARBA00000448"/>
    </source>
</evidence>
<dbReference type="PANTHER" id="PTHR10353:SF36">
    <property type="entry name" value="LP05116P"/>
    <property type="match status" value="1"/>
</dbReference>
<evidence type="ECO:0000256" key="5">
    <source>
        <dbReference type="ARBA" id="ARBA00023001"/>
    </source>
</evidence>
<dbReference type="Proteomes" id="UP000029003">
    <property type="component" value="Unassembled WGS sequence"/>
</dbReference>
<evidence type="ECO:0000256" key="7">
    <source>
        <dbReference type="ARBA" id="ARBA00023295"/>
    </source>
</evidence>
<dbReference type="OrthoDB" id="9765195at2"/>
<feature type="binding site" evidence="10">
    <location>
        <position position="288"/>
    </location>
    <ligand>
        <name>substrate</name>
    </ligand>
</feature>
<dbReference type="PANTHER" id="PTHR10353">
    <property type="entry name" value="GLYCOSYL HYDROLASE"/>
    <property type="match status" value="1"/>
</dbReference>
<comment type="catalytic activity">
    <reaction evidence="1 11">
        <text>Hydrolysis of terminal, non-reducing beta-D-glucosyl residues with release of beta-D-glucose.</text>
        <dbReference type="EC" id="3.2.1.21"/>
    </reaction>
</comment>
<keyword evidence="6" id="KW-0119">Carbohydrate metabolism</keyword>
<evidence type="ECO:0000256" key="4">
    <source>
        <dbReference type="ARBA" id="ARBA00022801"/>
    </source>
</evidence>
<comment type="caution">
    <text evidence="12">The sequence shown here is derived from an EMBL/GenBank/DDBJ whole genome shotgun (WGS) entry which is preliminary data.</text>
</comment>
<keyword evidence="4 11" id="KW-0378">Hydrolase</keyword>
<sequence>MHVPRHFVFGTATAAYQIEGSPKADGRTPSIWDVYSHTPGKTVNSDTGDIACDSYKRWEDDLNLLVDLGVDAYRLSIGVPRVIPTPDGKSNEAGLDHYERIIDALRDRGIRPVVTLYHWDLPQYMGEQGGWLNRDTVYRMADYARIVARRLGDRVDVYTTLNEPWCSSYLSYGATEHAPGLGLGAGCFPTVHHLNLAHGLMAQAVRSEVGTASNVSVTLNLQFNRGDADAVHRTDLIGNRVWLDPMLRGYYPAELFDVTRKACDWSFVRDGDLKLINQPIDLLGVNYYSTGLVALAKAPHTDTGATAWPCCENVDWLPTPGEHTAMGWNIDPEGLTDLLVRVHNDYPSVPLVVTENGEACDDVETQEADGTFAVHDANRIDYLRRHLAAVGKAISAGVPVEGYFLWSLMDNFEWAYGYSKRFGIVRVDYDEDCRRVPKDSFAWYRRVIADRELPEA</sequence>
<dbReference type="AlphaFoldDB" id="A0A087E2J5"/>
<dbReference type="EC" id="3.2.1.21" evidence="3 11"/>
<dbReference type="PROSITE" id="PS00653">
    <property type="entry name" value="GLYCOSYL_HYDROL_F1_2"/>
    <property type="match status" value="1"/>
</dbReference>
<reference evidence="12 13" key="1">
    <citation type="submission" date="2014-03" db="EMBL/GenBank/DDBJ databases">
        <title>Genomics of Bifidobacteria.</title>
        <authorList>
            <person name="Ventura M."/>
            <person name="Milani C."/>
            <person name="Lugli G.A."/>
        </authorList>
    </citation>
    <scope>NUCLEOTIDE SEQUENCE [LARGE SCALE GENOMIC DNA]</scope>
    <source>
        <strain evidence="12 13">LMG 21395</strain>
    </source>
</reference>
<feature type="binding site" evidence="10">
    <location>
        <position position="118"/>
    </location>
    <ligand>
        <name>substrate</name>
    </ligand>
</feature>
<proteinExistence type="inferred from homology"/>
<dbReference type="InterPro" id="IPR033132">
    <property type="entry name" value="GH_1_N_CS"/>
</dbReference>
<evidence type="ECO:0000256" key="10">
    <source>
        <dbReference type="PIRSR" id="PIRSR617736-2"/>
    </source>
</evidence>
<evidence type="ECO:0000256" key="3">
    <source>
        <dbReference type="ARBA" id="ARBA00012744"/>
    </source>
</evidence>
<evidence type="ECO:0000256" key="8">
    <source>
        <dbReference type="ARBA" id="ARBA00023326"/>
    </source>
</evidence>
<gene>
    <name evidence="12" type="ORF">THER5_0169</name>
</gene>
<dbReference type="SUPFAM" id="SSF51445">
    <property type="entry name" value="(Trans)glycosidases"/>
    <property type="match status" value="1"/>
</dbReference>
<dbReference type="GO" id="GO:0005829">
    <property type="term" value="C:cytosol"/>
    <property type="evidence" value="ECO:0007669"/>
    <property type="project" value="TreeGrafter"/>
</dbReference>
<dbReference type="GO" id="GO:0008422">
    <property type="term" value="F:beta-glucosidase activity"/>
    <property type="evidence" value="ECO:0007669"/>
    <property type="project" value="UniProtKB-EC"/>
</dbReference>
<evidence type="ECO:0000313" key="12">
    <source>
        <dbReference type="EMBL" id="KFJ01996.1"/>
    </source>
</evidence>
<dbReference type="GO" id="GO:0030245">
    <property type="term" value="P:cellulose catabolic process"/>
    <property type="evidence" value="ECO:0007669"/>
    <property type="project" value="UniProtKB-KW"/>
</dbReference>
<feature type="binding site" evidence="10">
    <location>
        <position position="406"/>
    </location>
    <ligand>
        <name>substrate</name>
    </ligand>
</feature>
<dbReference type="PRINTS" id="PR00131">
    <property type="entry name" value="GLHYDRLASE1"/>
</dbReference>
<keyword evidence="8" id="KW-0624">Polysaccharide degradation</keyword>
<dbReference type="EMBL" id="JGZT01000007">
    <property type="protein sequence ID" value="KFJ01996.1"/>
    <property type="molecule type" value="Genomic_DNA"/>
</dbReference>
<feature type="binding site" evidence="10">
    <location>
        <position position="162"/>
    </location>
    <ligand>
        <name>substrate</name>
    </ligand>
</feature>
<dbReference type="InterPro" id="IPR017736">
    <property type="entry name" value="Glyco_hydro_1_beta-glucosidase"/>
</dbReference>
<evidence type="ECO:0000256" key="9">
    <source>
        <dbReference type="PIRSR" id="PIRSR617736-1"/>
    </source>
</evidence>
<feature type="binding site" evidence="10">
    <location>
        <begin position="413"/>
        <end position="414"/>
    </location>
    <ligand>
        <name>substrate</name>
    </ligand>
</feature>
<feature type="binding site" evidence="10">
    <location>
        <position position="17"/>
    </location>
    <ligand>
        <name>substrate</name>
    </ligand>
</feature>
<dbReference type="InterPro" id="IPR017853">
    <property type="entry name" value="GH"/>
</dbReference>
<dbReference type="Gene3D" id="3.20.20.80">
    <property type="entry name" value="Glycosidases"/>
    <property type="match status" value="1"/>
</dbReference>
<accession>A0A087E2J5</accession>
<feature type="active site" description="Nucleophile" evidence="9">
    <location>
        <position position="355"/>
    </location>
</feature>
<evidence type="ECO:0000256" key="11">
    <source>
        <dbReference type="RuleBase" id="RU361175"/>
    </source>
</evidence>